<name>A0A7H0GMY7_9BURK</name>
<dbReference type="PANTHER" id="PTHR30168:SF0">
    <property type="entry name" value="INNER MEMBRANE PROTEIN"/>
    <property type="match status" value="1"/>
</dbReference>
<dbReference type="GO" id="GO:0016020">
    <property type="term" value="C:membrane"/>
    <property type="evidence" value="ECO:0007669"/>
    <property type="project" value="UniProtKB-SubCell"/>
</dbReference>
<evidence type="ECO:0000256" key="3">
    <source>
        <dbReference type="ARBA" id="ARBA00022989"/>
    </source>
</evidence>
<keyword evidence="4" id="KW-0472">Membrane</keyword>
<dbReference type="SUPFAM" id="SSF55486">
    <property type="entry name" value="Metalloproteases ('zincins'), catalytic domain"/>
    <property type="match status" value="1"/>
</dbReference>
<keyword evidence="3" id="KW-1133">Transmembrane helix</keyword>
<dbReference type="PANTHER" id="PTHR30168">
    <property type="entry name" value="PUTATIVE MEMBRANE PROTEIN YPFJ"/>
    <property type="match status" value="1"/>
</dbReference>
<evidence type="ECO:0000256" key="4">
    <source>
        <dbReference type="ARBA" id="ARBA00023136"/>
    </source>
</evidence>
<dbReference type="AlphaFoldDB" id="A0A7H0GMY7"/>
<dbReference type="Proteomes" id="UP000516028">
    <property type="component" value="Chromosome"/>
</dbReference>
<proteinExistence type="predicted"/>
<dbReference type="EMBL" id="CP060783">
    <property type="protein sequence ID" value="QNP49653.1"/>
    <property type="molecule type" value="Genomic_DNA"/>
</dbReference>
<evidence type="ECO:0000313" key="7">
    <source>
        <dbReference type="Proteomes" id="UP000516028"/>
    </source>
</evidence>
<evidence type="ECO:0000256" key="2">
    <source>
        <dbReference type="ARBA" id="ARBA00022692"/>
    </source>
</evidence>
<sequence length="291" mass="31277">MKWEGNRESSNVEDRRGESGGGGGMIGGRSIGIGTVVVALIGWGVFGINPLTTIGVLSGGGEQQQVQQQGPAKAPPADDQQAKFVQTVLGSTEDVWTAIFKQGGAQYREPKLVLFRGVVPTACGTGQSAMGPFYCPGDQKVYLDMGFFDTMSRQLGAPGEFARAYVIAHEVGHHVQTLLGTTEKVDNMRGRVSQRDQNALSVRLELQADCYAGIWANHSQQAKNWLDQSDIESAINAAQSIGDDKLQREHTGGVRPDAFTHGSSAQRVRWFTTGLKTGSVQSCDTFNTQSL</sequence>
<dbReference type="KEGG" id="daer:H9K75_06790"/>
<dbReference type="Pfam" id="PF04228">
    <property type="entry name" value="Zn_peptidase"/>
    <property type="match status" value="1"/>
</dbReference>
<feature type="region of interest" description="Disordered" evidence="5">
    <location>
        <begin position="1"/>
        <end position="25"/>
    </location>
</feature>
<reference evidence="6 7" key="1">
    <citation type="submission" date="2020-08" db="EMBL/GenBank/DDBJ databases">
        <title>Genome sequence of Diaphorobacter aerolatus KACC 16536T.</title>
        <authorList>
            <person name="Hyun D.-W."/>
            <person name="Bae J.-W."/>
        </authorList>
    </citation>
    <scope>NUCLEOTIDE SEQUENCE [LARGE SCALE GENOMIC DNA]</scope>
    <source>
        <strain evidence="6 7">KACC 16536</strain>
    </source>
</reference>
<keyword evidence="7" id="KW-1185">Reference proteome</keyword>
<gene>
    <name evidence="6" type="ORF">H9K75_06790</name>
</gene>
<dbReference type="InterPro" id="IPR007343">
    <property type="entry name" value="Uncharacterised_pept_Zn_put"/>
</dbReference>
<organism evidence="6 7">
    <name type="scientific">Diaphorobacter aerolatus</name>
    <dbReference type="NCBI Taxonomy" id="1288495"/>
    <lineage>
        <taxon>Bacteria</taxon>
        <taxon>Pseudomonadati</taxon>
        <taxon>Pseudomonadota</taxon>
        <taxon>Betaproteobacteria</taxon>
        <taxon>Burkholderiales</taxon>
        <taxon>Comamonadaceae</taxon>
        <taxon>Diaphorobacter</taxon>
    </lineage>
</organism>
<feature type="compositionally biased region" description="Basic and acidic residues" evidence="5">
    <location>
        <begin position="1"/>
        <end position="18"/>
    </location>
</feature>
<evidence type="ECO:0000256" key="1">
    <source>
        <dbReference type="ARBA" id="ARBA00004167"/>
    </source>
</evidence>
<accession>A0A7H0GMY7</accession>
<evidence type="ECO:0000313" key="6">
    <source>
        <dbReference type="EMBL" id="QNP49653.1"/>
    </source>
</evidence>
<dbReference type="RefSeq" id="WP_187725196.1">
    <property type="nucleotide sequence ID" value="NZ_CP060783.1"/>
</dbReference>
<comment type="subcellular location">
    <subcellularLocation>
        <location evidence="1">Membrane</location>
        <topology evidence="1">Single-pass membrane protein</topology>
    </subcellularLocation>
</comment>
<evidence type="ECO:0000256" key="5">
    <source>
        <dbReference type="SAM" id="MobiDB-lite"/>
    </source>
</evidence>
<keyword evidence="2" id="KW-0812">Transmembrane</keyword>
<protein>
    <submittedName>
        <fullName evidence="6">Neutral zinc metallopeptidase</fullName>
    </submittedName>
</protein>